<protein>
    <submittedName>
        <fullName evidence="6">Lantibiotic protection ABC transporter, ATP-binding subunit</fullName>
    </submittedName>
</protein>
<dbReference type="InterPro" id="IPR003593">
    <property type="entry name" value="AAA+_ATPase"/>
</dbReference>
<accession>R2R402</accession>
<dbReference type="GO" id="GO:0005524">
    <property type="term" value="F:ATP binding"/>
    <property type="evidence" value="ECO:0007669"/>
    <property type="project" value="UniProtKB-KW"/>
</dbReference>
<evidence type="ECO:0000259" key="5">
    <source>
        <dbReference type="PROSITE" id="PS50893"/>
    </source>
</evidence>
<dbReference type="AlphaFoldDB" id="R2R402"/>
<evidence type="ECO:0000256" key="2">
    <source>
        <dbReference type="ARBA" id="ARBA00022448"/>
    </source>
</evidence>
<dbReference type="CDD" id="cd03268">
    <property type="entry name" value="ABC_BcrA_bacitracin_resist"/>
    <property type="match status" value="1"/>
</dbReference>
<dbReference type="PANTHER" id="PTHR43335:SF4">
    <property type="entry name" value="ABC TRANSPORTER, ATP-BINDING PROTEIN"/>
    <property type="match status" value="1"/>
</dbReference>
<dbReference type="InterPro" id="IPR027417">
    <property type="entry name" value="P-loop_NTPase"/>
</dbReference>
<name>R2R402_9ENTE</name>
<dbReference type="PANTHER" id="PTHR43335">
    <property type="entry name" value="ABC TRANSPORTER, ATP-BINDING PROTEIN"/>
    <property type="match status" value="1"/>
</dbReference>
<comment type="similarity">
    <text evidence="1">Belongs to the ABC transporter superfamily.</text>
</comment>
<keyword evidence="9" id="KW-1185">Reference proteome</keyword>
<dbReference type="InterPro" id="IPR022501">
    <property type="entry name" value="ABC_Gallidermin_ATP-bd"/>
</dbReference>
<evidence type="ECO:0000313" key="7">
    <source>
        <dbReference type="EMBL" id="EOT66799.1"/>
    </source>
</evidence>
<reference evidence="7 9" key="2">
    <citation type="submission" date="2013-03" db="EMBL/GenBank/DDBJ databases">
        <title>The Genome Sequence of Enterococcus malodoratus ATCC_43197 (PacBio/Illumina hybrid assembly).</title>
        <authorList>
            <consortium name="The Broad Institute Genomics Platform"/>
            <consortium name="The Broad Institute Genome Sequencing Center for Infectious Disease"/>
            <person name="Earl A."/>
            <person name="Russ C."/>
            <person name="Gilmore M."/>
            <person name="Surin D."/>
            <person name="Walker B."/>
            <person name="Young S."/>
            <person name="Zeng Q."/>
            <person name="Gargeya S."/>
            <person name="Fitzgerald M."/>
            <person name="Haas B."/>
            <person name="Abouelleil A."/>
            <person name="Allen A.W."/>
            <person name="Alvarado L."/>
            <person name="Arachchi H.M."/>
            <person name="Berlin A.M."/>
            <person name="Chapman S.B."/>
            <person name="Gainer-Dewar J."/>
            <person name="Goldberg J."/>
            <person name="Griggs A."/>
            <person name="Gujja S."/>
            <person name="Hansen M."/>
            <person name="Howarth C."/>
            <person name="Imamovic A."/>
            <person name="Ireland A."/>
            <person name="Larimer J."/>
            <person name="McCowan C."/>
            <person name="Murphy C."/>
            <person name="Pearson M."/>
            <person name="Poon T.W."/>
            <person name="Priest M."/>
            <person name="Roberts A."/>
            <person name="Saif S."/>
            <person name="Shea T."/>
            <person name="Sisk P."/>
            <person name="Sykes S."/>
            <person name="Wortman J."/>
            <person name="Nusbaum C."/>
            <person name="Birren B."/>
        </authorList>
    </citation>
    <scope>NUCLEOTIDE SEQUENCE [LARGE SCALE GENOMIC DNA]</scope>
    <source>
        <strain evidence="7 9">ATCC 43197</strain>
    </source>
</reference>
<dbReference type="EMBL" id="AJAK01000020">
    <property type="protein sequence ID" value="EOH75336.1"/>
    <property type="molecule type" value="Genomic_DNA"/>
</dbReference>
<dbReference type="PATRIC" id="fig|1158601.3.peg.3108"/>
<dbReference type="PROSITE" id="PS50893">
    <property type="entry name" value="ABC_TRANSPORTER_2"/>
    <property type="match status" value="1"/>
</dbReference>
<keyword evidence="4 6" id="KW-0067">ATP-binding</keyword>
<reference evidence="6 8" key="1">
    <citation type="submission" date="2013-02" db="EMBL/GenBank/DDBJ databases">
        <title>The Genome Sequence of Enterococcus malodoratus ATCC_43197.</title>
        <authorList>
            <consortium name="The Broad Institute Genome Sequencing Platform"/>
            <consortium name="The Broad Institute Genome Sequencing Center for Infectious Disease"/>
            <person name="Earl A.M."/>
            <person name="Gilmore M.S."/>
            <person name="Lebreton F."/>
            <person name="Walker B."/>
            <person name="Young S.K."/>
            <person name="Zeng Q."/>
            <person name="Gargeya S."/>
            <person name="Fitzgerald M."/>
            <person name="Haas B."/>
            <person name="Abouelleil A."/>
            <person name="Alvarado L."/>
            <person name="Arachchi H.M."/>
            <person name="Berlin A.M."/>
            <person name="Chapman S.B."/>
            <person name="Dewar J."/>
            <person name="Goldberg J."/>
            <person name="Griggs A."/>
            <person name="Gujja S."/>
            <person name="Hansen M."/>
            <person name="Howarth C."/>
            <person name="Imamovic A."/>
            <person name="Larimer J."/>
            <person name="McCowan C."/>
            <person name="Murphy C."/>
            <person name="Neiman D."/>
            <person name="Pearson M."/>
            <person name="Priest M."/>
            <person name="Roberts A."/>
            <person name="Saif S."/>
            <person name="Shea T."/>
            <person name="Sisk P."/>
            <person name="Sykes S."/>
            <person name="Wortman J."/>
            <person name="Nusbaum C."/>
            <person name="Birren B."/>
        </authorList>
    </citation>
    <scope>NUCLEOTIDE SEQUENCE [LARGE SCALE GENOMIC DNA]</scope>
    <source>
        <strain evidence="6 8">ATCC 43197</strain>
    </source>
</reference>
<sequence>MMKEMIITTENLTKTYQQQKAVNKLSLEIPKNEVYGLLGANGAGKSTTLKMIAGLIQPSEGAIFYNNQLWQRKNLAEIGALIESPPLYGNLTAHENLLVRTTTLGLPETRIAEVLELVDLRNTGKKRARQFSMGMKQRLGLALALLNRPKLLILDEPTNGLDPLGIQALRELIRSFPAQGISVILSSHILSEVENTVDTIGIIANGQLSYQGELPENSAALEKLFMDVVREKQTEEALYHG</sequence>
<dbReference type="Proteomes" id="UP000013783">
    <property type="component" value="Unassembled WGS sequence"/>
</dbReference>
<dbReference type="GO" id="GO:0016887">
    <property type="term" value="F:ATP hydrolysis activity"/>
    <property type="evidence" value="ECO:0007669"/>
    <property type="project" value="InterPro"/>
</dbReference>
<dbReference type="SMART" id="SM00382">
    <property type="entry name" value="AAA"/>
    <property type="match status" value="1"/>
</dbReference>
<dbReference type="InterPro" id="IPR003439">
    <property type="entry name" value="ABC_transporter-like_ATP-bd"/>
</dbReference>
<evidence type="ECO:0000256" key="3">
    <source>
        <dbReference type="ARBA" id="ARBA00022741"/>
    </source>
</evidence>
<dbReference type="Gene3D" id="3.40.50.300">
    <property type="entry name" value="P-loop containing nucleotide triphosphate hydrolases"/>
    <property type="match status" value="1"/>
</dbReference>
<dbReference type="STRING" id="71451.RV07_GL001493"/>
<dbReference type="Proteomes" id="UP000014148">
    <property type="component" value="Unassembled WGS sequence"/>
</dbReference>
<evidence type="ECO:0000256" key="4">
    <source>
        <dbReference type="ARBA" id="ARBA00022840"/>
    </source>
</evidence>
<evidence type="ECO:0000313" key="9">
    <source>
        <dbReference type="Proteomes" id="UP000014148"/>
    </source>
</evidence>
<organism evidence="6 8">
    <name type="scientific">Enterococcus malodoratus ATCC 43197</name>
    <dbReference type="NCBI Taxonomy" id="1158601"/>
    <lineage>
        <taxon>Bacteria</taxon>
        <taxon>Bacillati</taxon>
        <taxon>Bacillota</taxon>
        <taxon>Bacilli</taxon>
        <taxon>Lactobacillales</taxon>
        <taxon>Enterococcaceae</taxon>
        <taxon>Enterococcus</taxon>
    </lineage>
</organism>
<evidence type="ECO:0000313" key="8">
    <source>
        <dbReference type="Proteomes" id="UP000013783"/>
    </source>
</evidence>
<proteinExistence type="inferred from homology"/>
<dbReference type="EMBL" id="ASWA01000003">
    <property type="protein sequence ID" value="EOT66799.1"/>
    <property type="molecule type" value="Genomic_DNA"/>
</dbReference>
<keyword evidence="2" id="KW-0813">Transport</keyword>
<comment type="caution">
    <text evidence="6">The sequence shown here is derived from an EMBL/GenBank/DDBJ whole genome shotgun (WGS) entry which is preliminary data.</text>
</comment>
<dbReference type="eggNOG" id="COG1131">
    <property type="taxonomic scope" value="Bacteria"/>
</dbReference>
<dbReference type="NCBIfam" id="TIGR03740">
    <property type="entry name" value="galliderm_ABC"/>
    <property type="match status" value="1"/>
</dbReference>
<gene>
    <name evidence="7" type="ORF">I585_02320</name>
    <name evidence="6" type="ORF">UAI_03138</name>
</gene>
<dbReference type="Pfam" id="PF00005">
    <property type="entry name" value="ABC_tran"/>
    <property type="match status" value="1"/>
</dbReference>
<keyword evidence="3" id="KW-0547">Nucleotide-binding</keyword>
<feature type="domain" description="ABC transporter" evidence="5">
    <location>
        <begin position="7"/>
        <end position="230"/>
    </location>
</feature>
<evidence type="ECO:0000313" key="6">
    <source>
        <dbReference type="EMBL" id="EOH75336.1"/>
    </source>
</evidence>
<dbReference type="SUPFAM" id="SSF52540">
    <property type="entry name" value="P-loop containing nucleoside triphosphate hydrolases"/>
    <property type="match status" value="1"/>
</dbReference>
<evidence type="ECO:0000256" key="1">
    <source>
        <dbReference type="ARBA" id="ARBA00005417"/>
    </source>
</evidence>